<dbReference type="EMBL" id="UOEU01000779">
    <property type="protein sequence ID" value="VAW40118.1"/>
    <property type="molecule type" value="Genomic_DNA"/>
</dbReference>
<evidence type="ECO:0000313" key="1">
    <source>
        <dbReference type="EMBL" id="VAW40118.1"/>
    </source>
</evidence>
<sequence>MQMQLTIDSELLHFDLPPAVHFRLQELLDRQDQGQELTQGERSEAEGLIELAEFLSLIRLRAKRITKN</sequence>
<dbReference type="AlphaFoldDB" id="A0A3B0V8Y5"/>
<name>A0A3B0V8Y5_9ZZZZ</name>
<accession>A0A3B0V8Y5</accession>
<reference evidence="1" key="1">
    <citation type="submission" date="2018-06" db="EMBL/GenBank/DDBJ databases">
        <authorList>
            <person name="Zhirakovskaya E."/>
        </authorList>
    </citation>
    <scope>NUCLEOTIDE SEQUENCE</scope>
</reference>
<proteinExistence type="predicted"/>
<gene>
    <name evidence="1" type="ORF">MNBD_CHLOROFLEXI01-4364</name>
</gene>
<protein>
    <submittedName>
        <fullName evidence="1">Uncharacterized protein</fullName>
    </submittedName>
</protein>
<organism evidence="1">
    <name type="scientific">hydrothermal vent metagenome</name>
    <dbReference type="NCBI Taxonomy" id="652676"/>
    <lineage>
        <taxon>unclassified sequences</taxon>
        <taxon>metagenomes</taxon>
        <taxon>ecological metagenomes</taxon>
    </lineage>
</organism>